<dbReference type="RefSeq" id="WP_003353314.1">
    <property type="nucleotide sequence ID" value="NZ_JH414746.1"/>
</dbReference>
<name>G9QJ61_9BACI</name>
<dbReference type="AlphaFoldDB" id="G9QJ61"/>
<reference evidence="1 2" key="1">
    <citation type="submission" date="2011-09" db="EMBL/GenBank/DDBJ databases">
        <title>The Genome Sequence of Bacillus smithii 7_3_47FAA.</title>
        <authorList>
            <consortium name="The Broad Institute Genome Sequencing Platform"/>
            <person name="Earl A."/>
            <person name="Ward D."/>
            <person name="Feldgarden M."/>
            <person name="Gevers D."/>
            <person name="Daigneault M."/>
            <person name="Strauss J."/>
            <person name="Allen-Vercoe E."/>
            <person name="Young S.K."/>
            <person name="Zeng Q."/>
            <person name="Gargeya S."/>
            <person name="Fitzgerald M."/>
            <person name="Haas B."/>
            <person name="Abouelleil A."/>
            <person name="Alvarado L."/>
            <person name="Arachchi H.M."/>
            <person name="Berlin A."/>
            <person name="Brown A."/>
            <person name="Chapman S.B."/>
            <person name="Chen Z."/>
            <person name="Dunbar C."/>
            <person name="Freedman E."/>
            <person name="Gearin G."/>
            <person name="Goldberg J."/>
            <person name="Griggs A."/>
            <person name="Gujja S."/>
            <person name="Heiman D."/>
            <person name="Howarth C."/>
            <person name="Larson L."/>
            <person name="Lui A."/>
            <person name="MacDonald P.J.P."/>
            <person name="Montmayeur A."/>
            <person name="Murphy C."/>
            <person name="Neiman D."/>
            <person name="Pearson M."/>
            <person name="Priest M."/>
            <person name="Roberts A."/>
            <person name="Saif S."/>
            <person name="Shea T."/>
            <person name="Shenoy N."/>
            <person name="Sisk P."/>
            <person name="Stolte C."/>
            <person name="Sykes S."/>
            <person name="Wortman J."/>
            <person name="Nusbaum C."/>
            <person name="Birren B."/>
        </authorList>
    </citation>
    <scope>NUCLEOTIDE SEQUENCE [LARGE SCALE GENOMIC DNA]</scope>
    <source>
        <strain evidence="1 2">7_3_47FAA</strain>
    </source>
</reference>
<sequence>MLQSLPHGVKISITRSIATAFEQYMARIQWEDHRFSFEEFMQEWKEYIQSNSSWYHKVSNDIKSSPEFHEEIASKMNEIIEKIISEEPTPEQIETVDALQKQLGTDYDYSCKMEAKFYIDFLSKQLKENAAYK</sequence>
<keyword evidence="2" id="KW-1185">Reference proteome</keyword>
<comment type="caution">
    <text evidence="1">The sequence shown here is derived from an EMBL/GenBank/DDBJ whole genome shotgun (WGS) entry which is preliminary data.</text>
</comment>
<dbReference type="EMBL" id="ACWF01000053">
    <property type="protein sequence ID" value="EHL78793.1"/>
    <property type="molecule type" value="Genomic_DNA"/>
</dbReference>
<evidence type="ECO:0008006" key="3">
    <source>
        <dbReference type="Google" id="ProtNLM"/>
    </source>
</evidence>
<accession>G9QJ61</accession>
<dbReference type="Proteomes" id="UP000011747">
    <property type="component" value="Unassembled WGS sequence"/>
</dbReference>
<evidence type="ECO:0000313" key="1">
    <source>
        <dbReference type="EMBL" id="EHL78793.1"/>
    </source>
</evidence>
<dbReference type="HOGENOM" id="CLU_1957405_0_0_9"/>
<proteinExistence type="predicted"/>
<protein>
    <recommendedName>
        <fullName evidence="3">Group-specific protein</fullName>
    </recommendedName>
</protein>
<organism evidence="1 2">
    <name type="scientific">Bacillus smithii 7_3_47FAA</name>
    <dbReference type="NCBI Taxonomy" id="665952"/>
    <lineage>
        <taxon>Bacteria</taxon>
        <taxon>Bacillati</taxon>
        <taxon>Bacillota</taxon>
        <taxon>Bacilli</taxon>
        <taxon>Bacillales</taxon>
        <taxon>Bacillaceae</taxon>
        <taxon>Bacillus</taxon>
    </lineage>
</organism>
<evidence type="ECO:0000313" key="2">
    <source>
        <dbReference type="Proteomes" id="UP000011747"/>
    </source>
</evidence>
<dbReference type="PATRIC" id="fig|665952.3.peg.1006"/>
<gene>
    <name evidence="1" type="ORF">HMPREF1015_02509</name>
</gene>